<evidence type="ECO:0000313" key="1">
    <source>
        <dbReference type="EMBL" id="JAH68719.1"/>
    </source>
</evidence>
<name>A0A0E9US66_ANGAN</name>
<organism evidence="1">
    <name type="scientific">Anguilla anguilla</name>
    <name type="common">European freshwater eel</name>
    <name type="synonym">Muraena anguilla</name>
    <dbReference type="NCBI Taxonomy" id="7936"/>
    <lineage>
        <taxon>Eukaryota</taxon>
        <taxon>Metazoa</taxon>
        <taxon>Chordata</taxon>
        <taxon>Craniata</taxon>
        <taxon>Vertebrata</taxon>
        <taxon>Euteleostomi</taxon>
        <taxon>Actinopterygii</taxon>
        <taxon>Neopterygii</taxon>
        <taxon>Teleostei</taxon>
        <taxon>Anguilliformes</taxon>
        <taxon>Anguillidae</taxon>
        <taxon>Anguilla</taxon>
    </lineage>
</organism>
<reference evidence="1" key="1">
    <citation type="submission" date="2014-11" db="EMBL/GenBank/DDBJ databases">
        <authorList>
            <person name="Amaro Gonzalez C."/>
        </authorList>
    </citation>
    <scope>NUCLEOTIDE SEQUENCE</scope>
</reference>
<protein>
    <submittedName>
        <fullName evidence="1">Uncharacterized protein</fullName>
    </submittedName>
</protein>
<accession>A0A0E9US66</accession>
<dbReference type="EMBL" id="GBXM01039858">
    <property type="protein sequence ID" value="JAH68719.1"/>
    <property type="molecule type" value="Transcribed_RNA"/>
</dbReference>
<proteinExistence type="predicted"/>
<dbReference type="AlphaFoldDB" id="A0A0E9US66"/>
<sequence>MVTDTHACTHTHTHVHAETRKHRVERTCTILPCLGM</sequence>
<reference evidence="1" key="2">
    <citation type="journal article" date="2015" name="Fish Shellfish Immunol.">
        <title>Early steps in the European eel (Anguilla anguilla)-Vibrio vulnificus interaction in the gills: Role of the RtxA13 toxin.</title>
        <authorList>
            <person name="Callol A."/>
            <person name="Pajuelo D."/>
            <person name="Ebbesson L."/>
            <person name="Teles M."/>
            <person name="MacKenzie S."/>
            <person name="Amaro C."/>
        </authorList>
    </citation>
    <scope>NUCLEOTIDE SEQUENCE</scope>
</reference>